<dbReference type="AlphaFoldDB" id="A0A8S4QYQ0"/>
<accession>A0A8S4QYQ0</accession>
<dbReference type="PANTHER" id="PTHR12243:SF67">
    <property type="entry name" value="COREPRESSOR OF PANGOLIN, ISOFORM A-RELATED"/>
    <property type="match status" value="1"/>
</dbReference>
<protein>
    <submittedName>
        <fullName evidence="2">Jg20780 protein</fullName>
    </submittedName>
</protein>
<dbReference type="Proteomes" id="UP000838756">
    <property type="component" value="Unassembled WGS sequence"/>
</dbReference>
<dbReference type="SMART" id="SM00595">
    <property type="entry name" value="MADF"/>
    <property type="match status" value="1"/>
</dbReference>
<dbReference type="InterPro" id="IPR006578">
    <property type="entry name" value="MADF-dom"/>
</dbReference>
<evidence type="ECO:0000259" key="1">
    <source>
        <dbReference type="PROSITE" id="PS51029"/>
    </source>
</evidence>
<reference evidence="2" key="1">
    <citation type="submission" date="2022-03" db="EMBL/GenBank/DDBJ databases">
        <authorList>
            <person name="Lindestad O."/>
        </authorList>
    </citation>
    <scope>NUCLEOTIDE SEQUENCE</scope>
</reference>
<feature type="domain" description="MADF" evidence="1">
    <location>
        <begin position="9"/>
        <end position="100"/>
    </location>
</feature>
<name>A0A8S4QYQ0_9NEOP</name>
<comment type="caution">
    <text evidence="2">The sequence shown here is derived from an EMBL/GenBank/DDBJ whole genome shotgun (WGS) entry which is preliminary data.</text>
</comment>
<dbReference type="EMBL" id="CAKXAJ010019363">
    <property type="protein sequence ID" value="CAH2218290.1"/>
    <property type="molecule type" value="Genomic_DNA"/>
</dbReference>
<dbReference type="PANTHER" id="PTHR12243">
    <property type="entry name" value="MADF DOMAIN TRANSCRIPTION FACTOR"/>
    <property type="match status" value="1"/>
</dbReference>
<dbReference type="PROSITE" id="PS51029">
    <property type="entry name" value="MADF"/>
    <property type="match status" value="1"/>
</dbReference>
<dbReference type="Pfam" id="PF10545">
    <property type="entry name" value="MADF_DNA_bdg"/>
    <property type="match status" value="1"/>
</dbReference>
<keyword evidence="3" id="KW-1185">Reference proteome</keyword>
<dbReference type="InterPro" id="IPR039353">
    <property type="entry name" value="TF_Adf1"/>
</dbReference>
<dbReference type="OrthoDB" id="7457415at2759"/>
<feature type="non-terminal residue" evidence="2">
    <location>
        <position position="309"/>
    </location>
</feature>
<gene>
    <name evidence="2" type="primary">jg20780</name>
    <name evidence="2" type="ORF">PAEG_LOCUS6136</name>
</gene>
<organism evidence="2 3">
    <name type="scientific">Pararge aegeria aegeria</name>
    <dbReference type="NCBI Taxonomy" id="348720"/>
    <lineage>
        <taxon>Eukaryota</taxon>
        <taxon>Metazoa</taxon>
        <taxon>Ecdysozoa</taxon>
        <taxon>Arthropoda</taxon>
        <taxon>Hexapoda</taxon>
        <taxon>Insecta</taxon>
        <taxon>Pterygota</taxon>
        <taxon>Neoptera</taxon>
        <taxon>Endopterygota</taxon>
        <taxon>Lepidoptera</taxon>
        <taxon>Glossata</taxon>
        <taxon>Ditrysia</taxon>
        <taxon>Papilionoidea</taxon>
        <taxon>Nymphalidae</taxon>
        <taxon>Satyrinae</taxon>
        <taxon>Satyrini</taxon>
        <taxon>Parargina</taxon>
        <taxon>Pararge</taxon>
    </lineage>
</organism>
<evidence type="ECO:0000313" key="3">
    <source>
        <dbReference type="Proteomes" id="UP000838756"/>
    </source>
</evidence>
<evidence type="ECO:0000313" key="2">
    <source>
        <dbReference type="EMBL" id="CAH2218290.1"/>
    </source>
</evidence>
<sequence>VSPQADDRRLIRLVRERRLLYARNNMPVASYYTQVKNLWDDVARSMGWSVADVRRKWSHIRNSYSRHLRNEMHGTCTSRGRMVSRWYLADELEFLREHMATDILANKTTKRELDDTSQGLDVKKHRQHRSACYASPFFSLMVTQRVNVVATGGWCACRRPTSFSSFSPTMVDMELPDSAPESVDVKPFLQSPWFQMGARADAGPPPSALNDDSCSSAFGPEETSSYFQFFRGIYNDYQELPARKQRLFKRNCLNMLHDLLDAEEGSHISIVNAYHQESVLNLSNSGHGSEDDRDKKPNIDECYILPNST</sequence>
<proteinExistence type="predicted"/>